<reference evidence="16 17" key="1">
    <citation type="journal article" date="2012" name="Genome Biol.">
        <title>The genome of the polar eukaryotic microalga coccomyxa subellipsoidea reveals traits of cold adaptation.</title>
        <authorList>
            <person name="Blanc G."/>
            <person name="Agarkova I."/>
            <person name="Grimwood J."/>
            <person name="Kuo A."/>
            <person name="Brueggeman A."/>
            <person name="Dunigan D."/>
            <person name="Gurnon J."/>
            <person name="Ladunga I."/>
            <person name="Lindquist E."/>
            <person name="Lucas S."/>
            <person name="Pangilinan J."/>
            <person name="Proschold T."/>
            <person name="Salamov A."/>
            <person name="Schmutz J."/>
            <person name="Weeks D."/>
            <person name="Yamada T."/>
            <person name="Claverie J.M."/>
            <person name="Grigoriev I."/>
            <person name="Van Etten J."/>
            <person name="Lomsadze A."/>
            <person name="Borodovsky M."/>
        </authorList>
    </citation>
    <scope>NUCLEOTIDE SEQUENCE [LARGE SCALE GENOMIC DNA]</scope>
    <source>
        <strain evidence="16 17">C-169</strain>
    </source>
</reference>
<keyword evidence="5 9" id="KW-0067">ATP-binding</keyword>
<evidence type="ECO:0000256" key="14">
    <source>
        <dbReference type="SAM" id="MobiDB-lite"/>
    </source>
</evidence>
<feature type="active site" description="Proton acceptor" evidence="8">
    <location>
        <position position="243"/>
    </location>
</feature>
<evidence type="ECO:0000256" key="7">
    <source>
        <dbReference type="ARBA" id="ARBA00048679"/>
    </source>
</evidence>
<dbReference type="Proteomes" id="UP000007264">
    <property type="component" value="Unassembled WGS sequence"/>
</dbReference>
<feature type="binding site" evidence="9">
    <location>
        <position position="261"/>
    </location>
    <ligand>
        <name>ATP</name>
        <dbReference type="ChEBI" id="CHEBI:30616"/>
    </ligand>
</feature>
<feature type="region of interest" description="Disordered" evidence="14">
    <location>
        <begin position="1"/>
        <end position="108"/>
    </location>
</feature>
<comment type="catalytic activity">
    <reaction evidence="6 13">
        <text>L-threonyl-[protein] + ATP = O-phospho-L-threonyl-[protein] + ADP + H(+)</text>
        <dbReference type="Rhea" id="RHEA:46608"/>
        <dbReference type="Rhea" id="RHEA-COMP:11060"/>
        <dbReference type="Rhea" id="RHEA-COMP:11605"/>
        <dbReference type="ChEBI" id="CHEBI:15378"/>
        <dbReference type="ChEBI" id="CHEBI:30013"/>
        <dbReference type="ChEBI" id="CHEBI:30616"/>
        <dbReference type="ChEBI" id="CHEBI:61977"/>
        <dbReference type="ChEBI" id="CHEBI:456216"/>
        <dbReference type="EC" id="2.7.11.1"/>
    </reaction>
</comment>
<keyword evidence="3 9" id="KW-0547">Nucleotide-binding</keyword>
<feature type="domain" description="Protein kinase" evidence="15">
    <location>
        <begin position="120"/>
        <end position="372"/>
    </location>
</feature>
<dbReference type="FunFam" id="3.30.200.20:FF:000042">
    <property type="entry name" value="Aurora kinase A"/>
    <property type="match status" value="1"/>
</dbReference>
<evidence type="ECO:0000256" key="1">
    <source>
        <dbReference type="ARBA" id="ARBA00022527"/>
    </source>
</evidence>
<feature type="binding site" evidence="9">
    <location>
        <begin position="198"/>
        <end position="200"/>
    </location>
    <ligand>
        <name>ATP</name>
        <dbReference type="ChEBI" id="CHEBI:30616"/>
    </ligand>
</feature>
<comment type="catalytic activity">
    <reaction evidence="7 13">
        <text>L-seryl-[protein] + ATP = O-phospho-L-seryl-[protein] + ADP + H(+)</text>
        <dbReference type="Rhea" id="RHEA:17989"/>
        <dbReference type="Rhea" id="RHEA-COMP:9863"/>
        <dbReference type="Rhea" id="RHEA-COMP:11604"/>
        <dbReference type="ChEBI" id="CHEBI:15378"/>
        <dbReference type="ChEBI" id="CHEBI:29999"/>
        <dbReference type="ChEBI" id="CHEBI:30616"/>
        <dbReference type="ChEBI" id="CHEBI:83421"/>
        <dbReference type="ChEBI" id="CHEBI:456216"/>
        <dbReference type="EC" id="2.7.11.1"/>
    </reaction>
</comment>
<keyword evidence="1 12" id="KW-0723">Serine/threonine-protein kinase</keyword>
<dbReference type="GeneID" id="17043139"/>
<evidence type="ECO:0000256" key="6">
    <source>
        <dbReference type="ARBA" id="ARBA00047899"/>
    </source>
</evidence>
<dbReference type="Gene3D" id="3.30.200.20">
    <property type="entry name" value="Phosphorylase Kinase, domain 1"/>
    <property type="match status" value="1"/>
</dbReference>
<evidence type="ECO:0000256" key="4">
    <source>
        <dbReference type="ARBA" id="ARBA00022777"/>
    </source>
</evidence>
<dbReference type="GO" id="GO:0004674">
    <property type="term" value="F:protein serine/threonine kinase activity"/>
    <property type="evidence" value="ECO:0007669"/>
    <property type="project" value="UniProtKB-KW"/>
</dbReference>
<dbReference type="PROSITE" id="PS50011">
    <property type="entry name" value="PROTEIN_KINASE_DOM"/>
    <property type="match status" value="1"/>
</dbReference>
<evidence type="ECO:0000313" key="17">
    <source>
        <dbReference type="Proteomes" id="UP000007264"/>
    </source>
</evidence>
<dbReference type="Gene3D" id="1.10.510.10">
    <property type="entry name" value="Transferase(Phosphotransferase) domain 1"/>
    <property type="match status" value="1"/>
</dbReference>
<dbReference type="KEGG" id="csl:COCSUDRAFT_46601"/>
<feature type="compositionally biased region" description="Polar residues" evidence="14">
    <location>
        <begin position="12"/>
        <end position="22"/>
    </location>
</feature>
<dbReference type="InterPro" id="IPR011009">
    <property type="entry name" value="Kinase-like_dom_sf"/>
</dbReference>
<evidence type="ECO:0000256" key="8">
    <source>
        <dbReference type="PIRSR" id="PIRSR630616-1"/>
    </source>
</evidence>
<dbReference type="PROSITE" id="PS00107">
    <property type="entry name" value="PROTEIN_KINASE_ATP"/>
    <property type="match status" value="1"/>
</dbReference>
<name>I0Z3B7_COCSC</name>
<evidence type="ECO:0000256" key="2">
    <source>
        <dbReference type="ARBA" id="ARBA00022679"/>
    </source>
</evidence>
<feature type="binding site" evidence="9">
    <location>
        <position position="130"/>
    </location>
    <ligand>
        <name>ATP</name>
        <dbReference type="ChEBI" id="CHEBI:30616"/>
    </ligand>
</feature>
<dbReference type="PROSITE" id="PS00108">
    <property type="entry name" value="PROTEIN_KINASE_ST"/>
    <property type="match status" value="1"/>
</dbReference>
<proteinExistence type="inferred from homology"/>
<dbReference type="InterPro" id="IPR000719">
    <property type="entry name" value="Prot_kinase_dom"/>
</dbReference>
<gene>
    <name evidence="16" type="ORF">COCSUDRAFT_46601</name>
</gene>
<dbReference type="GO" id="GO:0005524">
    <property type="term" value="F:ATP binding"/>
    <property type="evidence" value="ECO:0007669"/>
    <property type="project" value="UniProtKB-UniRule"/>
</dbReference>
<dbReference type="PANTHER" id="PTHR24350">
    <property type="entry name" value="SERINE/THREONINE-PROTEIN KINASE IAL-RELATED"/>
    <property type="match status" value="1"/>
</dbReference>
<feature type="cross-link" description="Glycyl lysine isopeptide (Lys-Gly) (interchain with G-Cter in SUMO2)" evidence="10">
    <location>
        <position position="245"/>
    </location>
</feature>
<evidence type="ECO:0000256" key="5">
    <source>
        <dbReference type="ARBA" id="ARBA00022840"/>
    </source>
</evidence>
<sequence length="384" mass="42927">MADIAVLEKENLTPSGRSTTAAKRSAEWKAEKADPAKKKGGLRPSTRVINNPNVAKDASQPPKPAVMGPPPPRVPQRADDGATAGPSKAPVQGGVTDARAGSNGAASSINRDRRWQLADFDIGRPLGQGKFGSVYLARERKSKYIVALKALYKTQLQQYKVEHQLRREIEIQSHLRHPNILRLYGYFYDEKRVFLILEYAAKGELYKELQQKNYFPEDQTATYIASLARALLYCHSKHVIHRDIKPENLLLGMKGELKIADFGWSVHAPNSRRKTLCGTLDYLPPEMVEGHDHDANVDVWSLGVLCYEFLCGVPPFEAEGHSETYKRILKVDLKFPAKPRISDGAKDLIGKLLKKDPKERLPLAQVMEHPWIMGFSKDSPLASS</sequence>
<organism evidence="16 17">
    <name type="scientific">Coccomyxa subellipsoidea (strain C-169)</name>
    <name type="common">Green microalga</name>
    <dbReference type="NCBI Taxonomy" id="574566"/>
    <lineage>
        <taxon>Eukaryota</taxon>
        <taxon>Viridiplantae</taxon>
        <taxon>Chlorophyta</taxon>
        <taxon>core chlorophytes</taxon>
        <taxon>Trebouxiophyceae</taxon>
        <taxon>Trebouxiophyceae incertae sedis</taxon>
        <taxon>Coccomyxaceae</taxon>
        <taxon>Coccomyxa</taxon>
        <taxon>Coccomyxa subellipsoidea</taxon>
    </lineage>
</organism>
<dbReference type="InterPro" id="IPR030616">
    <property type="entry name" value="Aur-like"/>
</dbReference>
<feature type="compositionally biased region" description="Pro residues" evidence="14">
    <location>
        <begin position="61"/>
        <end position="74"/>
    </location>
</feature>
<accession>I0Z3B7</accession>
<dbReference type="EC" id="2.7.11.1" evidence="13"/>
<feature type="binding site" evidence="9 11">
    <location>
        <position position="149"/>
    </location>
    <ligand>
        <name>ATP</name>
        <dbReference type="ChEBI" id="CHEBI:30616"/>
    </ligand>
</feature>
<comment type="caution">
    <text evidence="16">The sequence shown here is derived from an EMBL/GenBank/DDBJ whole genome shotgun (WGS) entry which is preliminary data.</text>
</comment>
<feature type="binding site" evidence="9">
    <location>
        <begin position="247"/>
        <end position="248"/>
    </location>
    <ligand>
        <name>ATP</name>
        <dbReference type="ChEBI" id="CHEBI:30616"/>
    </ligand>
</feature>
<dbReference type="eggNOG" id="KOG0580">
    <property type="taxonomic scope" value="Eukaryota"/>
</dbReference>
<evidence type="ECO:0000256" key="13">
    <source>
        <dbReference type="RuleBase" id="RU367134"/>
    </source>
</evidence>
<evidence type="ECO:0000256" key="10">
    <source>
        <dbReference type="PIRSR" id="PIRSR630616-3"/>
    </source>
</evidence>
<evidence type="ECO:0000256" key="11">
    <source>
        <dbReference type="PROSITE-ProRule" id="PRU10141"/>
    </source>
</evidence>
<evidence type="ECO:0000313" key="16">
    <source>
        <dbReference type="EMBL" id="EIE25136.1"/>
    </source>
</evidence>
<evidence type="ECO:0000256" key="3">
    <source>
        <dbReference type="ARBA" id="ARBA00022741"/>
    </source>
</evidence>
<dbReference type="RefSeq" id="XP_005649680.1">
    <property type="nucleotide sequence ID" value="XM_005649623.1"/>
</dbReference>
<dbReference type="OrthoDB" id="377346at2759"/>
<dbReference type="SUPFAM" id="SSF56112">
    <property type="entry name" value="Protein kinase-like (PK-like)"/>
    <property type="match status" value="1"/>
</dbReference>
<keyword evidence="17" id="KW-1185">Reference proteome</keyword>
<evidence type="ECO:0000256" key="12">
    <source>
        <dbReference type="RuleBase" id="RU000304"/>
    </source>
</evidence>
<dbReference type="STRING" id="574566.I0Z3B7"/>
<feature type="compositionally biased region" description="Basic and acidic residues" evidence="14">
    <location>
        <begin position="24"/>
        <end position="37"/>
    </location>
</feature>
<dbReference type="AlphaFoldDB" id="I0Z3B7"/>
<comment type="similarity">
    <text evidence="13">Belongs to the protein kinase superfamily. Ser/Thr protein kinase family. Aurora subfamily.</text>
</comment>
<evidence type="ECO:0000256" key="9">
    <source>
        <dbReference type="PIRSR" id="PIRSR630616-2"/>
    </source>
</evidence>
<protein>
    <recommendedName>
        <fullName evidence="13">Aurora kinase</fullName>
        <ecNumber evidence="13">2.7.11.1</ecNumber>
    </recommendedName>
</protein>
<dbReference type="FunFam" id="1.10.510.10:FF:000235">
    <property type="entry name" value="Serine/threonine-protein kinase ark1"/>
    <property type="match status" value="1"/>
</dbReference>
<keyword evidence="4 13" id="KW-0418">Kinase</keyword>
<evidence type="ECO:0000259" key="15">
    <source>
        <dbReference type="PROSITE" id="PS50011"/>
    </source>
</evidence>
<dbReference type="SMART" id="SM00220">
    <property type="entry name" value="S_TKc"/>
    <property type="match status" value="1"/>
</dbReference>
<keyword evidence="2 13" id="KW-0808">Transferase</keyword>
<dbReference type="CDD" id="cd14007">
    <property type="entry name" value="STKc_Aurora"/>
    <property type="match status" value="1"/>
</dbReference>
<dbReference type="EMBL" id="AGSI01000004">
    <property type="protein sequence ID" value="EIE25136.1"/>
    <property type="molecule type" value="Genomic_DNA"/>
</dbReference>
<dbReference type="InterPro" id="IPR008271">
    <property type="entry name" value="Ser/Thr_kinase_AS"/>
</dbReference>
<dbReference type="Pfam" id="PF00069">
    <property type="entry name" value="Pkinase"/>
    <property type="match status" value="1"/>
</dbReference>
<feature type="compositionally biased region" description="Basic and acidic residues" evidence="14">
    <location>
        <begin position="1"/>
        <end position="11"/>
    </location>
</feature>
<dbReference type="InterPro" id="IPR017441">
    <property type="entry name" value="Protein_kinase_ATP_BS"/>
</dbReference>